<evidence type="ECO:0000313" key="1">
    <source>
        <dbReference type="EMBL" id="KAF8643438.1"/>
    </source>
</evidence>
<sequence>MCSLEGFEFTYDHSFQPRRAFIGEGDGRSAKTLNLIDKSVAKSEARAHDGPSGVCEQQKLYHRVLDDGGMDEAKVSFIVSLALETRALAYTYNTSPEAEDGFLLGYPNLGPKLFGSKAHNEVGLALAHHNNSTTASVPLEWTTTLKRGSTLEVDDHPQVGASAMIEAQPRSSLPHQELRPGLCDPSTPWDSLHHATATLRIRPRSNPPDTVDLDCYYANHSAHLEGALILIVKDQPSKQRAVMTSRQVDATEGAIPASTVHGMDNTLALRTWELISLSHFACIPYYEQHELGDPHRCWTYGPVAGTRIKTLASPTPRSAIGTASG</sequence>
<name>A0A835DWR4_9POAL</name>
<dbReference type="EMBL" id="JACEFO010003186">
    <property type="protein sequence ID" value="KAF8643438.1"/>
    <property type="molecule type" value="Genomic_DNA"/>
</dbReference>
<evidence type="ECO:0000313" key="2">
    <source>
        <dbReference type="Proteomes" id="UP000636709"/>
    </source>
</evidence>
<protein>
    <submittedName>
        <fullName evidence="1">Uncharacterized protein</fullName>
    </submittedName>
</protein>
<comment type="caution">
    <text evidence="1">The sequence shown here is derived from an EMBL/GenBank/DDBJ whole genome shotgun (WGS) entry which is preliminary data.</text>
</comment>
<reference evidence="1" key="1">
    <citation type="submission" date="2020-07" db="EMBL/GenBank/DDBJ databases">
        <title>Genome sequence and genetic diversity analysis of an under-domesticated orphan crop, white fonio (Digitaria exilis).</title>
        <authorList>
            <person name="Bennetzen J.L."/>
            <person name="Chen S."/>
            <person name="Ma X."/>
            <person name="Wang X."/>
            <person name="Yssel A.E.J."/>
            <person name="Chaluvadi S.R."/>
            <person name="Johnson M."/>
            <person name="Gangashetty P."/>
            <person name="Hamidou F."/>
            <person name="Sanogo M.D."/>
            <person name="Zwaenepoel A."/>
            <person name="Wallace J."/>
            <person name="Van De Peer Y."/>
            <person name="Van Deynze A."/>
        </authorList>
    </citation>
    <scope>NUCLEOTIDE SEQUENCE</scope>
    <source>
        <tissue evidence="1">Leaves</tissue>
    </source>
</reference>
<accession>A0A835DWR4</accession>
<dbReference type="Proteomes" id="UP000636709">
    <property type="component" value="Unassembled WGS sequence"/>
</dbReference>
<proteinExistence type="predicted"/>
<organism evidence="1 2">
    <name type="scientific">Digitaria exilis</name>
    <dbReference type="NCBI Taxonomy" id="1010633"/>
    <lineage>
        <taxon>Eukaryota</taxon>
        <taxon>Viridiplantae</taxon>
        <taxon>Streptophyta</taxon>
        <taxon>Embryophyta</taxon>
        <taxon>Tracheophyta</taxon>
        <taxon>Spermatophyta</taxon>
        <taxon>Magnoliopsida</taxon>
        <taxon>Liliopsida</taxon>
        <taxon>Poales</taxon>
        <taxon>Poaceae</taxon>
        <taxon>PACMAD clade</taxon>
        <taxon>Panicoideae</taxon>
        <taxon>Panicodae</taxon>
        <taxon>Paniceae</taxon>
        <taxon>Anthephorinae</taxon>
        <taxon>Digitaria</taxon>
    </lineage>
</organism>
<keyword evidence="2" id="KW-1185">Reference proteome</keyword>
<dbReference type="AlphaFoldDB" id="A0A835DWR4"/>
<gene>
    <name evidence="1" type="ORF">HU200_066869</name>
</gene>